<dbReference type="GO" id="GO:0008237">
    <property type="term" value="F:metallopeptidase activity"/>
    <property type="evidence" value="ECO:0007669"/>
    <property type="project" value="UniProtKB-KW"/>
</dbReference>
<organism evidence="3 4">
    <name type="scientific">Microbulbifer variabilis</name>
    <dbReference type="NCBI Taxonomy" id="266805"/>
    <lineage>
        <taxon>Bacteria</taxon>
        <taxon>Pseudomonadati</taxon>
        <taxon>Pseudomonadota</taxon>
        <taxon>Gammaproteobacteria</taxon>
        <taxon>Cellvibrionales</taxon>
        <taxon>Microbulbiferaceae</taxon>
        <taxon>Microbulbifer</taxon>
    </lineage>
</organism>
<feature type="transmembrane region" description="Helical" evidence="1">
    <location>
        <begin position="151"/>
        <end position="168"/>
    </location>
</feature>
<gene>
    <name evidence="3" type="ORF">MJO52_00260</name>
</gene>
<sequence length="259" mass="29085">MQLKSLDKVHSTDVSKVPWGAPLILSLCIIPFGWAGFLAPLTWIALTTLEICRGWRRAALYFVCIALMLLAGFNIIPGSERIHIFTPYSDSAGNLIYVSFNSGKALVAIGLLAFMLRQKQTVRSIDLFFLIITIAIPIAIGLVLYGPSVKISNTILIAAVINLLVVCISEEGFFRWVLQRGLEESLAEWRWLSVPIVTVIFTMLHVEWSADTSAIILLGLASFCYAILWYLRRNFWLCVMAHWAVNVFHMLLLPYPLPT</sequence>
<keyword evidence="3" id="KW-0645">Protease</keyword>
<dbReference type="EMBL" id="CP092418">
    <property type="protein sequence ID" value="USD21607.1"/>
    <property type="molecule type" value="Genomic_DNA"/>
</dbReference>
<dbReference type="Proteomes" id="UP001055658">
    <property type="component" value="Chromosome"/>
</dbReference>
<keyword evidence="1" id="KW-0472">Membrane</keyword>
<dbReference type="RefSeq" id="WP_252084011.1">
    <property type="nucleotide sequence ID" value="NZ_CP092418.1"/>
</dbReference>
<feature type="transmembrane region" description="Helical" evidence="1">
    <location>
        <begin position="212"/>
        <end position="231"/>
    </location>
</feature>
<evidence type="ECO:0000313" key="3">
    <source>
        <dbReference type="EMBL" id="USD21607.1"/>
    </source>
</evidence>
<keyword evidence="3" id="KW-0482">Metalloprotease</keyword>
<evidence type="ECO:0000259" key="2">
    <source>
        <dbReference type="Pfam" id="PF02517"/>
    </source>
</evidence>
<feature type="transmembrane region" description="Helical" evidence="1">
    <location>
        <begin position="20"/>
        <end position="46"/>
    </location>
</feature>
<keyword evidence="4" id="KW-1185">Reference proteome</keyword>
<feature type="transmembrane region" description="Helical" evidence="1">
    <location>
        <begin position="58"/>
        <end position="76"/>
    </location>
</feature>
<keyword evidence="1" id="KW-1133">Transmembrane helix</keyword>
<feature type="domain" description="CAAX prenyl protease 2/Lysostaphin resistance protein A-like" evidence="2">
    <location>
        <begin position="154"/>
        <end position="248"/>
    </location>
</feature>
<protein>
    <submittedName>
        <fullName evidence="3">CPBP family intramembrane metalloprotease</fullName>
    </submittedName>
</protein>
<dbReference type="InterPro" id="IPR003675">
    <property type="entry name" value="Rce1/LyrA-like_dom"/>
</dbReference>
<accession>A0ABY4VBF3</accession>
<keyword evidence="1" id="KW-0812">Transmembrane</keyword>
<reference evidence="3" key="1">
    <citation type="submission" date="2022-02" db="EMBL/GenBank/DDBJ databases">
        <title>Coral-associated bacteria.</title>
        <authorList>
            <person name="Tang K."/>
            <person name="Wang X."/>
        </authorList>
    </citation>
    <scope>NUCLEOTIDE SEQUENCE</scope>
    <source>
        <strain evidence="3">SCSIO 43006</strain>
    </source>
</reference>
<evidence type="ECO:0000256" key="1">
    <source>
        <dbReference type="SAM" id="Phobius"/>
    </source>
</evidence>
<feature type="transmembrane region" description="Helical" evidence="1">
    <location>
        <begin position="127"/>
        <end position="145"/>
    </location>
</feature>
<dbReference type="Pfam" id="PF02517">
    <property type="entry name" value="Rce1-like"/>
    <property type="match status" value="1"/>
</dbReference>
<evidence type="ECO:0000313" key="4">
    <source>
        <dbReference type="Proteomes" id="UP001055658"/>
    </source>
</evidence>
<keyword evidence="3" id="KW-0378">Hydrolase</keyword>
<feature type="transmembrane region" description="Helical" evidence="1">
    <location>
        <begin position="236"/>
        <end position="257"/>
    </location>
</feature>
<feature type="transmembrane region" description="Helical" evidence="1">
    <location>
        <begin position="96"/>
        <end position="115"/>
    </location>
</feature>
<proteinExistence type="predicted"/>
<feature type="transmembrane region" description="Helical" evidence="1">
    <location>
        <begin position="189"/>
        <end position="206"/>
    </location>
</feature>
<name>A0ABY4VBF3_9GAMM</name>